<organism evidence="2 3">
    <name type="scientific">Vibrio variabilis</name>
    <dbReference type="NCBI Taxonomy" id="990271"/>
    <lineage>
        <taxon>Bacteria</taxon>
        <taxon>Pseudomonadati</taxon>
        <taxon>Pseudomonadota</taxon>
        <taxon>Gammaproteobacteria</taxon>
        <taxon>Vibrionales</taxon>
        <taxon>Vibrionaceae</taxon>
        <taxon>Vibrio</taxon>
    </lineage>
</organism>
<accession>A0ABQ0JQV5</accession>
<reference evidence="3" key="2">
    <citation type="submission" date="2014-09" db="EMBL/GenBank/DDBJ databases">
        <authorList>
            <consortium name="NBRP consortium"/>
            <person name="Sawabe T."/>
            <person name="Meirelles P."/>
            <person name="Nakanishi M."/>
            <person name="Sayaka M."/>
            <person name="Hattori M."/>
            <person name="Ohkuma M."/>
        </authorList>
    </citation>
    <scope>NUCLEOTIDE SEQUENCE [LARGE SCALE GENOMIC DNA]</scope>
    <source>
        <strain evidence="3">JCM 19239</strain>
    </source>
</reference>
<dbReference type="Gene3D" id="3.20.20.150">
    <property type="entry name" value="Divalent-metal-dependent TIM barrel enzymes"/>
    <property type="match status" value="1"/>
</dbReference>
<dbReference type="InterPro" id="IPR036237">
    <property type="entry name" value="Xyl_isomerase-like_sf"/>
</dbReference>
<evidence type="ECO:0000259" key="1">
    <source>
        <dbReference type="Pfam" id="PF01261"/>
    </source>
</evidence>
<name>A0ABQ0JQV5_9VIBR</name>
<dbReference type="InterPro" id="IPR050312">
    <property type="entry name" value="IolE/XylAMocC-like"/>
</dbReference>
<reference evidence="3" key="1">
    <citation type="submission" date="2014-09" db="EMBL/GenBank/DDBJ databases">
        <title>Vibrio variabilis JCM 19239. (C206) whole genome shotgun sequence.</title>
        <authorList>
            <person name="Sawabe T."/>
            <person name="Meirelles P."/>
            <person name="Nakanishi M."/>
            <person name="Sayaka M."/>
            <person name="Hattori M."/>
            <person name="Ohkuma M."/>
        </authorList>
    </citation>
    <scope>NUCLEOTIDE SEQUENCE [LARGE SCALE GENOMIC DNA]</scope>
    <source>
        <strain evidence="3">JCM 19239</strain>
    </source>
</reference>
<dbReference type="PANTHER" id="PTHR12110">
    <property type="entry name" value="HYDROXYPYRUVATE ISOMERASE"/>
    <property type="match status" value="1"/>
</dbReference>
<comment type="caution">
    <text evidence="2">The sequence shown here is derived from an EMBL/GenBank/DDBJ whole genome shotgun (WGS) entry which is preliminary data.</text>
</comment>
<dbReference type="InterPro" id="IPR013022">
    <property type="entry name" value="Xyl_isomerase-like_TIM-brl"/>
</dbReference>
<dbReference type="EMBL" id="BBMS01000133">
    <property type="protein sequence ID" value="GAL31129.1"/>
    <property type="molecule type" value="Genomic_DNA"/>
</dbReference>
<sequence length="280" mass="31481">MLDNFSVSTVAYSGYTLDQAIESLHRIGVKNIELALIKGAVHDLVESDITIELAEWVKSSLDQKGMQCTSFAAHCEMNLSNCKERLLRRVQLCCTLACPRLVLYAPRDATWQQFYSEAKAAFDLAKLSGIKILIENVGDTRSYLLNDADDFDSFIEQVDNSVVGINFDPGNFLSHRPDLDVLEHSIASLEVAEHIHIKDLIQSGDAWQCCEVGNGAGRYDALFDFAYKQENMPFFSIESPYSLERLVNGSTRLKPRDSVLSIQDIEMNLRSSIEFVRARI</sequence>
<evidence type="ECO:0000313" key="2">
    <source>
        <dbReference type="EMBL" id="GAL31129.1"/>
    </source>
</evidence>
<dbReference type="Pfam" id="PF01261">
    <property type="entry name" value="AP_endonuc_2"/>
    <property type="match status" value="1"/>
</dbReference>
<dbReference type="Proteomes" id="UP000029223">
    <property type="component" value="Unassembled WGS sequence"/>
</dbReference>
<gene>
    <name evidence="2" type="ORF">JCM19239_1846</name>
</gene>
<proteinExistence type="predicted"/>
<dbReference type="PANTHER" id="PTHR12110:SF41">
    <property type="entry name" value="INOSOSE DEHYDRATASE"/>
    <property type="match status" value="1"/>
</dbReference>
<feature type="domain" description="Xylose isomerase-like TIM barrel" evidence="1">
    <location>
        <begin position="24"/>
        <end position="241"/>
    </location>
</feature>
<dbReference type="SUPFAM" id="SSF51658">
    <property type="entry name" value="Xylose isomerase-like"/>
    <property type="match status" value="1"/>
</dbReference>
<evidence type="ECO:0000313" key="3">
    <source>
        <dbReference type="Proteomes" id="UP000029223"/>
    </source>
</evidence>
<protein>
    <recommendedName>
        <fullName evidence="1">Xylose isomerase-like TIM barrel domain-containing protein</fullName>
    </recommendedName>
</protein>
<keyword evidence="3" id="KW-1185">Reference proteome</keyword>